<accession>A0A553Q394</accession>
<keyword evidence="6" id="KW-1185">Reference proteome</keyword>
<evidence type="ECO:0000313" key="5">
    <source>
        <dbReference type="EMBL" id="TRY84404.1"/>
    </source>
</evidence>
<reference evidence="5 6" key="1">
    <citation type="journal article" date="2019" name="Sci. Data">
        <title>Hybrid genome assembly and annotation of Danionella translucida.</title>
        <authorList>
            <person name="Kadobianskyi M."/>
            <person name="Schulze L."/>
            <person name="Schuelke M."/>
            <person name="Judkewitz B."/>
        </authorList>
    </citation>
    <scope>NUCLEOTIDE SEQUENCE [LARGE SCALE GENOMIC DNA]</scope>
    <source>
        <strain evidence="5 6">Bolton</strain>
    </source>
</reference>
<dbReference type="Proteomes" id="UP000316079">
    <property type="component" value="Unassembled WGS sequence"/>
</dbReference>
<dbReference type="SUPFAM" id="SSF54747">
    <property type="entry name" value="Ribosomal L11/L12e N-terminal domain"/>
    <property type="match status" value="1"/>
</dbReference>
<dbReference type="STRING" id="623744.A0A553Q394"/>
<protein>
    <submittedName>
        <fullName evidence="5">Uncharacterized protein</fullName>
    </submittedName>
</protein>
<dbReference type="AlphaFoldDB" id="A0A553Q394"/>
<comment type="caution">
    <text evidence="5">The sequence shown here is derived from an EMBL/GenBank/DDBJ whole genome shotgun (WGS) entry which is preliminary data.</text>
</comment>
<organism evidence="5 6">
    <name type="scientific">Danionella cerebrum</name>
    <dbReference type="NCBI Taxonomy" id="2873325"/>
    <lineage>
        <taxon>Eukaryota</taxon>
        <taxon>Metazoa</taxon>
        <taxon>Chordata</taxon>
        <taxon>Craniata</taxon>
        <taxon>Vertebrata</taxon>
        <taxon>Euteleostomi</taxon>
        <taxon>Actinopterygii</taxon>
        <taxon>Neopterygii</taxon>
        <taxon>Teleostei</taxon>
        <taxon>Ostariophysi</taxon>
        <taxon>Cypriniformes</taxon>
        <taxon>Danionidae</taxon>
        <taxon>Danioninae</taxon>
        <taxon>Danionella</taxon>
    </lineage>
</organism>
<evidence type="ECO:0000256" key="4">
    <source>
        <dbReference type="SAM" id="MobiDB-lite"/>
    </source>
</evidence>
<keyword evidence="2" id="KW-0689">Ribosomal protein</keyword>
<evidence type="ECO:0000256" key="1">
    <source>
        <dbReference type="ARBA" id="ARBA00010537"/>
    </source>
</evidence>
<feature type="compositionally biased region" description="Polar residues" evidence="4">
    <location>
        <begin position="347"/>
        <end position="358"/>
    </location>
</feature>
<dbReference type="GO" id="GO:1990904">
    <property type="term" value="C:ribonucleoprotein complex"/>
    <property type="evidence" value="ECO:0007669"/>
    <property type="project" value="UniProtKB-KW"/>
</dbReference>
<proteinExistence type="inferred from homology"/>
<dbReference type="GO" id="GO:0005840">
    <property type="term" value="C:ribosome"/>
    <property type="evidence" value="ECO:0007669"/>
    <property type="project" value="UniProtKB-KW"/>
</dbReference>
<dbReference type="InterPro" id="IPR036796">
    <property type="entry name" value="Ribosomal_uL11_N_sf"/>
</dbReference>
<name>A0A553Q394_9TELE</name>
<gene>
    <name evidence="5" type="ORF">DNTS_035746</name>
</gene>
<keyword evidence="3" id="KW-0687">Ribonucleoprotein</keyword>
<feature type="compositionally biased region" description="Basic and acidic residues" evidence="4">
    <location>
        <begin position="300"/>
        <end position="313"/>
    </location>
</feature>
<evidence type="ECO:0000256" key="2">
    <source>
        <dbReference type="ARBA" id="ARBA00022980"/>
    </source>
</evidence>
<sequence length="358" mass="39230">MKATARSNLRHFMVLGGSWPTGPDVTWLMDQQPSSDAPQGRSTPLLLSLISESTALFTRDKAASHSWESLYGSESFCALRGTDMSKISRTAKVLKKVAPEGLIRTTIRSGQAAPGPPLGPVLGQRASILANLNLSATMWPGVSLLFPECHPVAESNTTPLSSSPLVWQRVEDGTGDVHPCCSSVACSEDAPRLWFLDPVLAPTPTKSPLPFLCLSQAELSFTARASKFFPRNTVDMRWSLYHSIPTPLGTSVKTLIRNPHSSLNFPQAGLEIQHIKQINHHPQKAAAHLLLPAERCHVIRPRQDEEQRGSERKRNQRALAKPRRGERASETTPTEMKRRTSKKHKSPSATVTQGHTAG</sequence>
<dbReference type="Gene3D" id="3.30.1550.10">
    <property type="entry name" value="Ribosomal protein L11/L12, N-terminal domain"/>
    <property type="match status" value="1"/>
</dbReference>
<comment type="similarity">
    <text evidence="1">Belongs to the universal ribosomal protein uL11 family.</text>
</comment>
<evidence type="ECO:0000313" key="6">
    <source>
        <dbReference type="Proteomes" id="UP000316079"/>
    </source>
</evidence>
<evidence type="ECO:0000256" key="3">
    <source>
        <dbReference type="ARBA" id="ARBA00023274"/>
    </source>
</evidence>
<dbReference type="EMBL" id="SRMA01026406">
    <property type="protein sequence ID" value="TRY84404.1"/>
    <property type="molecule type" value="Genomic_DNA"/>
</dbReference>
<feature type="region of interest" description="Disordered" evidence="4">
    <location>
        <begin position="300"/>
        <end position="358"/>
    </location>
</feature>